<accession>A8SI52</accession>
<organism evidence="2 3">
    <name type="scientific">Parvimonas micra ATCC 33270</name>
    <dbReference type="NCBI Taxonomy" id="411465"/>
    <lineage>
        <taxon>Bacteria</taxon>
        <taxon>Bacillati</taxon>
        <taxon>Bacillota</taxon>
        <taxon>Tissierellia</taxon>
        <taxon>Tissierellales</taxon>
        <taxon>Peptoniphilaceae</taxon>
        <taxon>Parvimonas</taxon>
    </lineage>
</organism>
<evidence type="ECO:0000259" key="1">
    <source>
        <dbReference type="SMART" id="SM00891"/>
    </source>
</evidence>
<evidence type="ECO:0000313" key="2">
    <source>
        <dbReference type="EMBL" id="EDP24844.1"/>
    </source>
</evidence>
<name>A8SI52_9FIRM</name>
<comment type="caution">
    <text evidence="2">The sequence shown here is derived from an EMBL/GenBank/DDBJ whole genome shotgun (WGS) entry which is preliminary data.</text>
</comment>
<dbReference type="Gene3D" id="3.40.50.10130">
    <property type="match status" value="1"/>
</dbReference>
<dbReference type="RefSeq" id="WP_004831731.1">
    <property type="nucleotide sequence ID" value="NZ_DS483508.1"/>
</dbReference>
<dbReference type="Pfam" id="PF02732">
    <property type="entry name" value="ERCC4"/>
    <property type="match status" value="1"/>
</dbReference>
<dbReference type="HOGENOM" id="CLU_118021_0_0_9"/>
<dbReference type="AlphaFoldDB" id="A8SI52"/>
<dbReference type="Proteomes" id="UP000003162">
    <property type="component" value="Unassembled WGS sequence"/>
</dbReference>
<dbReference type="GO" id="GO:0004518">
    <property type="term" value="F:nuclease activity"/>
    <property type="evidence" value="ECO:0007669"/>
    <property type="project" value="InterPro"/>
</dbReference>
<feature type="domain" description="ERCC4" evidence="1">
    <location>
        <begin position="21"/>
        <end position="116"/>
    </location>
</feature>
<dbReference type="GO" id="GO:0003677">
    <property type="term" value="F:DNA binding"/>
    <property type="evidence" value="ECO:0007669"/>
    <property type="project" value="InterPro"/>
</dbReference>
<proteinExistence type="predicted"/>
<dbReference type="InterPro" id="IPR006166">
    <property type="entry name" value="ERCC4_domain"/>
</dbReference>
<dbReference type="GO" id="GO:0006259">
    <property type="term" value="P:DNA metabolic process"/>
    <property type="evidence" value="ECO:0007669"/>
    <property type="project" value="UniProtKB-ARBA"/>
</dbReference>
<reference evidence="2 3" key="2">
    <citation type="submission" date="2007-09" db="EMBL/GenBank/DDBJ databases">
        <authorList>
            <person name="Fulton L."/>
            <person name="Clifton S."/>
            <person name="Fulton B."/>
            <person name="Xu J."/>
            <person name="Minx P."/>
            <person name="Pepin K.H."/>
            <person name="Johnson M."/>
            <person name="Thiruvilangam P."/>
            <person name="Bhonagiri V."/>
            <person name="Nash W.E."/>
            <person name="Mardis E.R."/>
            <person name="Wilson R.K."/>
        </authorList>
    </citation>
    <scope>NUCLEOTIDE SEQUENCE [LARGE SCALE GENOMIC DNA]</scope>
    <source>
        <strain evidence="2 3">ATCC 33270</strain>
    </source>
</reference>
<gene>
    <name evidence="2" type="ORF">PEPMIC_00019</name>
</gene>
<dbReference type="InterPro" id="IPR011335">
    <property type="entry name" value="Restrct_endonuc-II-like"/>
</dbReference>
<evidence type="ECO:0000313" key="3">
    <source>
        <dbReference type="Proteomes" id="UP000003162"/>
    </source>
</evidence>
<dbReference type="eggNOG" id="COG1948">
    <property type="taxonomic scope" value="Bacteria"/>
</dbReference>
<dbReference type="SUPFAM" id="SSF52980">
    <property type="entry name" value="Restriction endonuclease-like"/>
    <property type="match status" value="1"/>
</dbReference>
<reference evidence="2 3" key="1">
    <citation type="submission" date="2007-09" db="EMBL/GenBank/DDBJ databases">
        <title>Draft genome sequence of Peptostreptococcus micros (ATCC 33270).</title>
        <authorList>
            <person name="Sudarsanam P."/>
            <person name="Ley R."/>
            <person name="Guruge J."/>
            <person name="Turnbaugh P.J."/>
            <person name="Mahowald M."/>
            <person name="Liep D."/>
            <person name="Gordon J."/>
        </authorList>
    </citation>
    <scope>NUCLEOTIDE SEQUENCE [LARGE SCALE GENOMIC DNA]</scope>
    <source>
        <strain evidence="2 3">ATCC 33270</strain>
    </source>
</reference>
<dbReference type="EMBL" id="ABEE02000007">
    <property type="protein sequence ID" value="EDP24844.1"/>
    <property type="molecule type" value="Genomic_DNA"/>
</dbReference>
<protein>
    <submittedName>
        <fullName evidence="2">ERCC4 domain protein</fullName>
    </submittedName>
</protein>
<sequence>MSIIHYNYTEKEMKTLLDSIQIIVDTREQKNQHVLEYFRKKDVAFKIRMIKTGDYSAMLPRNDELGITRDIYLNAAIERKNGVDELVQSIKDRQRFENELIRSAKHPFTIIVEDRDGYEKILNGQYRSKYKPESLLGSLKAFEARYGFTTVFLDHKLTGNYIYYSFLYRVRELLKGGFM</sequence>
<dbReference type="SMART" id="SM00891">
    <property type="entry name" value="ERCC4"/>
    <property type="match status" value="1"/>
</dbReference>